<dbReference type="AlphaFoldDB" id="A0A165HAI6"/>
<dbReference type="GeneID" id="28900105"/>
<reference evidence="2 3" key="1">
    <citation type="journal article" date="2016" name="Fungal Biol.">
        <title>The genome of Xylona heveae provides a window into fungal endophytism.</title>
        <authorList>
            <person name="Gazis R."/>
            <person name="Kuo A."/>
            <person name="Riley R."/>
            <person name="LaButti K."/>
            <person name="Lipzen A."/>
            <person name="Lin J."/>
            <person name="Amirebrahimi M."/>
            <person name="Hesse C.N."/>
            <person name="Spatafora J.W."/>
            <person name="Henrissat B."/>
            <person name="Hainaut M."/>
            <person name="Grigoriev I.V."/>
            <person name="Hibbett D.S."/>
        </authorList>
    </citation>
    <scope>NUCLEOTIDE SEQUENCE [LARGE SCALE GENOMIC DNA]</scope>
    <source>
        <strain evidence="2 3">TC161</strain>
    </source>
</reference>
<evidence type="ECO:0000313" key="2">
    <source>
        <dbReference type="EMBL" id="KZF23215.1"/>
    </source>
</evidence>
<feature type="region of interest" description="Disordered" evidence="1">
    <location>
        <begin position="98"/>
        <end position="120"/>
    </location>
</feature>
<feature type="region of interest" description="Disordered" evidence="1">
    <location>
        <begin position="243"/>
        <end position="327"/>
    </location>
</feature>
<feature type="compositionally biased region" description="Basic and acidic residues" evidence="1">
    <location>
        <begin position="102"/>
        <end position="118"/>
    </location>
</feature>
<dbReference type="RefSeq" id="XP_018188770.1">
    <property type="nucleotide sequence ID" value="XM_018334968.1"/>
</dbReference>
<feature type="compositionally biased region" description="Basic and acidic residues" evidence="1">
    <location>
        <begin position="253"/>
        <end position="264"/>
    </location>
</feature>
<dbReference type="InParanoid" id="A0A165HAI6"/>
<accession>A0A165HAI6</accession>
<keyword evidence="3" id="KW-1185">Reference proteome</keyword>
<feature type="compositionally biased region" description="Basic and acidic residues" evidence="1">
    <location>
        <begin position="308"/>
        <end position="326"/>
    </location>
</feature>
<protein>
    <submittedName>
        <fullName evidence="2">Uncharacterized protein</fullName>
    </submittedName>
</protein>
<dbReference type="Proteomes" id="UP000076632">
    <property type="component" value="Unassembled WGS sequence"/>
</dbReference>
<name>A0A165HAI6_XYLHT</name>
<evidence type="ECO:0000313" key="3">
    <source>
        <dbReference type="Proteomes" id="UP000076632"/>
    </source>
</evidence>
<dbReference type="OrthoDB" id="5391496at2759"/>
<dbReference type="EMBL" id="KV407457">
    <property type="protein sequence ID" value="KZF23215.1"/>
    <property type="molecule type" value="Genomic_DNA"/>
</dbReference>
<evidence type="ECO:0000256" key="1">
    <source>
        <dbReference type="SAM" id="MobiDB-lite"/>
    </source>
</evidence>
<feature type="compositionally biased region" description="Polar residues" evidence="1">
    <location>
        <begin position="243"/>
        <end position="252"/>
    </location>
</feature>
<organism evidence="2 3">
    <name type="scientific">Xylona heveae (strain CBS 132557 / TC161)</name>
    <dbReference type="NCBI Taxonomy" id="1328760"/>
    <lineage>
        <taxon>Eukaryota</taxon>
        <taxon>Fungi</taxon>
        <taxon>Dikarya</taxon>
        <taxon>Ascomycota</taxon>
        <taxon>Pezizomycotina</taxon>
        <taxon>Xylonomycetes</taxon>
        <taxon>Xylonales</taxon>
        <taxon>Xylonaceae</taxon>
        <taxon>Xylona</taxon>
    </lineage>
</organism>
<sequence length="382" mass="42498">MPGPAAHSIPTVLPSLQPTELLDHVLALPAHCNGHATPPITLIICSTREAFLEDLLACIQDAQLHPHRPVAVDSNPDPDPDPDLDLDLQHDFTASTAQHPVDQQRQHQHQRSEDEKARLQSQVHPLLIPKLSTLKASRAVKLAFCPSIAHLRAYLSTWTLVAYRAQEPSDNGLGAGAGPDGQRHGERNSARLLIYNSVTMHRDTSEYSVQGLSRTFAAAVEAAARAKARLEFVERPDVVQTSDLVDQSTDESWTTRREREREWEGNDLLHAGTENETETGTGTGTGYGTRTEHDVHGQGQGQSHVQRHIHEQDSSRKQERKRKEAWDDLVPILNTNLRNRAPATASESWTTTTTTNEADHGRGLRLPIRKIIQRWCVFETSL</sequence>
<proteinExistence type="predicted"/>
<gene>
    <name evidence="2" type="ORF">L228DRAFT_267229</name>
</gene>